<evidence type="ECO:0000313" key="1">
    <source>
        <dbReference type="EMBL" id="KAA0972287.1"/>
    </source>
</evidence>
<dbReference type="RefSeq" id="WP_149297863.1">
    <property type="nucleotide sequence ID" value="NZ_VTWH01000001.1"/>
</dbReference>
<dbReference type="Pfam" id="PF11684">
    <property type="entry name" value="DUF3280"/>
    <property type="match status" value="1"/>
</dbReference>
<evidence type="ECO:0000313" key="2">
    <source>
        <dbReference type="Proteomes" id="UP000324738"/>
    </source>
</evidence>
<keyword evidence="2" id="KW-1185">Reference proteome</keyword>
<sequence length="174" mass="18810">MFLQERATARRTGFAMAASLYVFLALPASAEPLLAVMPFDYVDTSGEQEDQTQAHTERMELFRQVLQNDLAKIPELSAVELPCTSSGCTPANSRPIDLLDSAREAGADYIVLGTIQKMSTLISSGWVNVIDVPTGEVAVARKLSFRGDTDEAFARAANFAAKDIARNMPAGKLP</sequence>
<dbReference type="OrthoDB" id="8442682at2"/>
<protein>
    <submittedName>
        <fullName evidence="1">DUF2380 domain-containing protein</fullName>
    </submittedName>
</protein>
<reference evidence="1 2" key="1">
    <citation type="submission" date="2019-08" db="EMBL/GenBank/DDBJ databases">
        <title>Aureimonas fodiniaquatilis sp. nov., isolated from a coal mine wastewater.</title>
        <authorList>
            <person name="Kim W."/>
        </authorList>
    </citation>
    <scope>NUCLEOTIDE SEQUENCE [LARGE SCALE GENOMIC DNA]</scope>
    <source>
        <strain evidence="1 2">CAU 1482</strain>
    </source>
</reference>
<name>A0A5B0DZT0_9HYPH</name>
<dbReference type="EMBL" id="VTWH01000001">
    <property type="protein sequence ID" value="KAA0972287.1"/>
    <property type="molecule type" value="Genomic_DNA"/>
</dbReference>
<gene>
    <name evidence="1" type="ORF">FPY71_04085</name>
</gene>
<dbReference type="AlphaFoldDB" id="A0A5B0DZT0"/>
<dbReference type="Proteomes" id="UP000324738">
    <property type="component" value="Unassembled WGS sequence"/>
</dbReference>
<proteinExistence type="predicted"/>
<organism evidence="1 2">
    <name type="scientific">Aureimonas fodinaquatilis</name>
    <dbReference type="NCBI Taxonomy" id="2565783"/>
    <lineage>
        <taxon>Bacteria</taxon>
        <taxon>Pseudomonadati</taxon>
        <taxon>Pseudomonadota</taxon>
        <taxon>Alphaproteobacteria</taxon>
        <taxon>Hyphomicrobiales</taxon>
        <taxon>Aurantimonadaceae</taxon>
        <taxon>Aureimonas</taxon>
    </lineage>
</organism>
<comment type="caution">
    <text evidence="1">The sequence shown here is derived from an EMBL/GenBank/DDBJ whole genome shotgun (WGS) entry which is preliminary data.</text>
</comment>
<dbReference type="InterPro" id="IPR021698">
    <property type="entry name" value="DUF3280"/>
</dbReference>
<accession>A0A5B0DZT0</accession>